<dbReference type="CDD" id="cd16376">
    <property type="entry name" value="Avd_like"/>
    <property type="match status" value="1"/>
</dbReference>
<comment type="caution">
    <text evidence="2">The sequence shown here is derived from an EMBL/GenBank/DDBJ whole genome shotgun (WGS) entry which is preliminary data.</text>
</comment>
<dbReference type="InterPro" id="IPR036583">
    <property type="entry name" value="23S_rRNA_IVS_sf"/>
</dbReference>
<organism evidence="2 3">
    <name type="scientific">Candidatus Woesebacteria bacterium GW2011_GWB1_39_10</name>
    <dbReference type="NCBI Taxonomy" id="1618572"/>
    <lineage>
        <taxon>Bacteria</taxon>
        <taxon>Candidatus Woeseibacteriota</taxon>
    </lineage>
</organism>
<protein>
    <recommendedName>
        <fullName evidence="1">bAvd-like domain-containing protein</fullName>
    </recommendedName>
</protein>
<evidence type="ECO:0000259" key="1">
    <source>
        <dbReference type="Pfam" id="PF22296"/>
    </source>
</evidence>
<sequence length="104" mass="12211">MNITPHIPRSARYTIGARIENKFLDLLELSYIAYFSEKDKKIEKILECISILDTLKFLIHVSWEAKFISHKHYEDLAVNLENVGKMFGGWKRNLETLEKKNRTG</sequence>
<name>A0A0G0PRD9_9BACT</name>
<dbReference type="InterPro" id="IPR055360">
    <property type="entry name" value="bAvd"/>
</dbReference>
<evidence type="ECO:0000313" key="2">
    <source>
        <dbReference type="EMBL" id="KKQ91946.1"/>
    </source>
</evidence>
<dbReference type="Proteomes" id="UP000034774">
    <property type="component" value="Unassembled WGS sequence"/>
</dbReference>
<gene>
    <name evidence="2" type="ORF">UT17_C0004G0294</name>
</gene>
<feature type="domain" description="bAvd-like" evidence="1">
    <location>
        <begin position="3"/>
        <end position="93"/>
    </location>
</feature>
<dbReference type="AlphaFoldDB" id="A0A0G0PRD9"/>
<evidence type="ECO:0000313" key="3">
    <source>
        <dbReference type="Proteomes" id="UP000034774"/>
    </source>
</evidence>
<dbReference type="Gene3D" id="1.20.1440.60">
    <property type="entry name" value="23S rRNA-intervening sequence"/>
    <property type="match status" value="1"/>
</dbReference>
<dbReference type="Pfam" id="PF22296">
    <property type="entry name" value="bAvd"/>
    <property type="match status" value="1"/>
</dbReference>
<dbReference type="EMBL" id="LBVU01000004">
    <property type="protein sequence ID" value="KKQ91946.1"/>
    <property type="molecule type" value="Genomic_DNA"/>
</dbReference>
<accession>A0A0G0PRD9</accession>
<proteinExistence type="predicted"/>
<reference evidence="2 3" key="1">
    <citation type="journal article" date="2015" name="Nature">
        <title>rRNA introns, odd ribosomes, and small enigmatic genomes across a large radiation of phyla.</title>
        <authorList>
            <person name="Brown C.T."/>
            <person name="Hug L.A."/>
            <person name="Thomas B.C."/>
            <person name="Sharon I."/>
            <person name="Castelle C.J."/>
            <person name="Singh A."/>
            <person name="Wilkins M.J."/>
            <person name="Williams K.H."/>
            <person name="Banfield J.F."/>
        </authorList>
    </citation>
    <scope>NUCLEOTIDE SEQUENCE [LARGE SCALE GENOMIC DNA]</scope>
</reference>